<keyword evidence="3" id="KW-1185">Reference proteome</keyword>
<organism evidence="2 3">
    <name type="scientific">Piedraia hortae CBS 480.64</name>
    <dbReference type="NCBI Taxonomy" id="1314780"/>
    <lineage>
        <taxon>Eukaryota</taxon>
        <taxon>Fungi</taxon>
        <taxon>Dikarya</taxon>
        <taxon>Ascomycota</taxon>
        <taxon>Pezizomycotina</taxon>
        <taxon>Dothideomycetes</taxon>
        <taxon>Dothideomycetidae</taxon>
        <taxon>Capnodiales</taxon>
        <taxon>Piedraiaceae</taxon>
        <taxon>Piedraia</taxon>
    </lineage>
</organism>
<dbReference type="EMBL" id="MU005978">
    <property type="protein sequence ID" value="KAF2860824.1"/>
    <property type="molecule type" value="Genomic_DNA"/>
</dbReference>
<evidence type="ECO:0000256" key="1">
    <source>
        <dbReference type="SAM" id="SignalP"/>
    </source>
</evidence>
<feature type="signal peptide" evidence="1">
    <location>
        <begin position="1"/>
        <end position="17"/>
    </location>
</feature>
<evidence type="ECO:0000313" key="3">
    <source>
        <dbReference type="Proteomes" id="UP000799421"/>
    </source>
</evidence>
<gene>
    <name evidence="2" type="ORF">K470DRAFT_257599</name>
</gene>
<protein>
    <submittedName>
        <fullName evidence="2">Uncharacterized protein</fullName>
    </submittedName>
</protein>
<dbReference type="AlphaFoldDB" id="A0A6A7C038"/>
<evidence type="ECO:0000313" key="2">
    <source>
        <dbReference type="EMBL" id="KAF2860824.1"/>
    </source>
</evidence>
<feature type="chain" id="PRO_5025676894" evidence="1">
    <location>
        <begin position="18"/>
        <end position="159"/>
    </location>
</feature>
<name>A0A6A7C038_9PEZI</name>
<dbReference type="OrthoDB" id="5392397at2759"/>
<keyword evidence="1" id="KW-0732">Signal</keyword>
<dbReference type="Proteomes" id="UP000799421">
    <property type="component" value="Unassembled WGS sequence"/>
</dbReference>
<sequence length="159" mass="17863">MLFLVSIASMVVELVAGKLVGQADTSTPFCSGKPSGLYKPYEGTVVWQNTTGRQCNEIEVLYCSNQHGDKRSVGLDLWLSERKDESCTTTGLEILRDVKPRGEDADDNDNSYRYKTLICPFIDHYPQGEWVLTAYEYYTGNKVPDGYLLSTVDLNMKTL</sequence>
<reference evidence="2" key="1">
    <citation type="journal article" date="2020" name="Stud. Mycol.">
        <title>101 Dothideomycetes genomes: a test case for predicting lifestyles and emergence of pathogens.</title>
        <authorList>
            <person name="Haridas S."/>
            <person name="Albert R."/>
            <person name="Binder M."/>
            <person name="Bloem J."/>
            <person name="Labutti K."/>
            <person name="Salamov A."/>
            <person name="Andreopoulos B."/>
            <person name="Baker S."/>
            <person name="Barry K."/>
            <person name="Bills G."/>
            <person name="Bluhm B."/>
            <person name="Cannon C."/>
            <person name="Castanera R."/>
            <person name="Culley D."/>
            <person name="Daum C."/>
            <person name="Ezra D."/>
            <person name="Gonzalez J."/>
            <person name="Henrissat B."/>
            <person name="Kuo A."/>
            <person name="Liang C."/>
            <person name="Lipzen A."/>
            <person name="Lutzoni F."/>
            <person name="Magnuson J."/>
            <person name="Mondo S."/>
            <person name="Nolan M."/>
            <person name="Ohm R."/>
            <person name="Pangilinan J."/>
            <person name="Park H.-J."/>
            <person name="Ramirez L."/>
            <person name="Alfaro M."/>
            <person name="Sun H."/>
            <person name="Tritt A."/>
            <person name="Yoshinaga Y."/>
            <person name="Zwiers L.-H."/>
            <person name="Turgeon B."/>
            <person name="Goodwin S."/>
            <person name="Spatafora J."/>
            <person name="Crous P."/>
            <person name="Grigoriev I."/>
        </authorList>
    </citation>
    <scope>NUCLEOTIDE SEQUENCE</scope>
    <source>
        <strain evidence="2">CBS 480.64</strain>
    </source>
</reference>
<proteinExistence type="predicted"/>
<accession>A0A6A7C038</accession>